<sequence length="87" mass="9476">MRLAQNMALKCADRTDHLPYRKYPCDLPTSFGLGPENPLPSPSCTSKAAAPHPESPQDELLQLELVAQAADGHEVTRTGRLFFDLGA</sequence>
<evidence type="ECO:0000313" key="2">
    <source>
        <dbReference type="EMBL" id="ALC04908.1"/>
    </source>
</evidence>
<proteinExistence type="predicted"/>
<dbReference type="Proteomes" id="UP000068067">
    <property type="component" value="Chromosome"/>
</dbReference>
<dbReference type="AlphaFoldDB" id="A0A0M4CGV8"/>
<name>A0A0M4CGV8_9CORY</name>
<feature type="region of interest" description="Disordered" evidence="1">
    <location>
        <begin position="31"/>
        <end position="56"/>
    </location>
</feature>
<keyword evidence="3" id="KW-1185">Reference proteome</keyword>
<accession>A0A0M4CGV8</accession>
<evidence type="ECO:0000313" key="3">
    <source>
        <dbReference type="Proteomes" id="UP000068067"/>
    </source>
</evidence>
<gene>
    <name evidence="2" type="ORF">CDES_02235</name>
</gene>
<organism evidence="2 3">
    <name type="scientific">Corynebacterium deserti GIMN1.010</name>
    <dbReference type="NCBI Taxonomy" id="931089"/>
    <lineage>
        <taxon>Bacteria</taxon>
        <taxon>Bacillati</taxon>
        <taxon>Actinomycetota</taxon>
        <taxon>Actinomycetes</taxon>
        <taxon>Mycobacteriales</taxon>
        <taxon>Corynebacteriaceae</taxon>
        <taxon>Corynebacterium</taxon>
    </lineage>
</organism>
<protein>
    <submittedName>
        <fullName evidence="2">Uncharacterized protein</fullName>
    </submittedName>
</protein>
<evidence type="ECO:0000256" key="1">
    <source>
        <dbReference type="SAM" id="MobiDB-lite"/>
    </source>
</evidence>
<reference evidence="2 3" key="1">
    <citation type="submission" date="2014-08" db="EMBL/GenBank/DDBJ databases">
        <title>Complete genome sequence of Corynebacterium deserti GIMN1.010 (=DSM 45689), isolated from desert sand in western China.</title>
        <authorList>
            <person name="Ruckert C."/>
            <person name="Albersmeier A."/>
            <person name="Kalinowski J."/>
        </authorList>
    </citation>
    <scope>NUCLEOTIDE SEQUENCE [LARGE SCALE GENOMIC DNA]</scope>
    <source>
        <strain evidence="2 3">GIMN1.010</strain>
    </source>
</reference>
<dbReference type="KEGG" id="cdx:CDES_02235"/>
<dbReference type="EMBL" id="CP009220">
    <property type="protein sequence ID" value="ALC04908.1"/>
    <property type="molecule type" value="Genomic_DNA"/>
</dbReference>